<evidence type="ECO:0008006" key="4">
    <source>
        <dbReference type="Google" id="ProtNLM"/>
    </source>
</evidence>
<feature type="signal peptide" evidence="1">
    <location>
        <begin position="1"/>
        <end position="31"/>
    </location>
</feature>
<dbReference type="Pfam" id="PF10901">
    <property type="entry name" value="DUF2690"/>
    <property type="match status" value="1"/>
</dbReference>
<gene>
    <name evidence="2" type="ORF">Scinn_04620</name>
</gene>
<comment type="caution">
    <text evidence="2">The sequence shown here is derived from an EMBL/GenBank/DDBJ whole genome shotgun (WGS) entry which is preliminary data.</text>
</comment>
<dbReference type="PROSITE" id="PS51257">
    <property type="entry name" value="PROKAR_LIPOPROTEIN"/>
    <property type="match status" value="1"/>
</dbReference>
<organism evidence="2 3">
    <name type="scientific">Streptomyces virginiae</name>
    <name type="common">Streptomyces cinnamonensis</name>
    <dbReference type="NCBI Taxonomy" id="1961"/>
    <lineage>
        <taxon>Bacteria</taxon>
        <taxon>Bacillati</taxon>
        <taxon>Actinomycetota</taxon>
        <taxon>Actinomycetes</taxon>
        <taxon>Kitasatosporales</taxon>
        <taxon>Streptomycetaceae</taxon>
        <taxon>Streptomyces</taxon>
    </lineage>
</organism>
<dbReference type="EMBL" id="BNDV01000002">
    <property type="protein sequence ID" value="GHI10999.1"/>
    <property type="molecule type" value="Genomic_DNA"/>
</dbReference>
<keyword evidence="1" id="KW-0732">Signal</keyword>
<name>A0ABQ3NE80_STRVG</name>
<sequence length="139" mass="14531">MKTYARRFATAGSALVLAASGLFMASTPASAATSCLGSTCTGKDPATTTCQNDAKTVTTSILGTELRYSPSCRAAWARYPGGTDWVHTIKVENSQGNAYSTRFNGGGGGAVWTRMVNDKDIVSRACATDDGGYACSSWY</sequence>
<dbReference type="RefSeq" id="WP_051734372.1">
    <property type="nucleotide sequence ID" value="NZ_BMRU01000057.1"/>
</dbReference>
<feature type="chain" id="PRO_5047518462" description="DUF2690 domain-containing protein" evidence="1">
    <location>
        <begin position="32"/>
        <end position="139"/>
    </location>
</feature>
<reference evidence="3" key="1">
    <citation type="submission" date="2020-09" db="EMBL/GenBank/DDBJ databases">
        <title>Whole genome shotgun sequence of Streptomyces cinnamonensis NBRC 15873.</title>
        <authorList>
            <person name="Komaki H."/>
            <person name="Tamura T."/>
        </authorList>
    </citation>
    <scope>NUCLEOTIDE SEQUENCE [LARGE SCALE GENOMIC DNA]</scope>
    <source>
        <strain evidence="3">NBRC 15873</strain>
    </source>
</reference>
<evidence type="ECO:0000313" key="3">
    <source>
        <dbReference type="Proteomes" id="UP000660554"/>
    </source>
</evidence>
<evidence type="ECO:0000313" key="2">
    <source>
        <dbReference type="EMBL" id="GHI10999.1"/>
    </source>
</evidence>
<dbReference type="Proteomes" id="UP000660554">
    <property type="component" value="Unassembled WGS sequence"/>
</dbReference>
<proteinExistence type="predicted"/>
<accession>A0ABQ3NE80</accession>
<dbReference type="GeneID" id="86956719"/>
<dbReference type="InterPro" id="IPR021224">
    <property type="entry name" value="DUF2690"/>
</dbReference>
<evidence type="ECO:0000256" key="1">
    <source>
        <dbReference type="SAM" id="SignalP"/>
    </source>
</evidence>
<protein>
    <recommendedName>
        <fullName evidence="4">DUF2690 domain-containing protein</fullName>
    </recommendedName>
</protein>
<keyword evidence="3" id="KW-1185">Reference proteome</keyword>